<keyword evidence="5" id="KW-0808">Transferase</keyword>
<reference evidence="20 21" key="1">
    <citation type="submission" date="2024-01" db="EMBL/GenBank/DDBJ databases">
        <title>Genome assemblies of Stephania.</title>
        <authorList>
            <person name="Yang L."/>
        </authorList>
    </citation>
    <scope>NUCLEOTIDE SEQUENCE [LARGE SCALE GENOMIC DNA]</scope>
    <source>
        <strain evidence="20">JXDWG</strain>
        <tissue evidence="20">Leaf</tissue>
    </source>
</reference>
<dbReference type="FunFam" id="3.30.40.10:FF:000285">
    <property type="entry name" value="RING-H2 finger protein ATL43"/>
    <property type="match status" value="1"/>
</dbReference>
<feature type="signal peptide" evidence="18">
    <location>
        <begin position="1"/>
        <end position="24"/>
    </location>
</feature>
<keyword evidence="8 18" id="KW-0732">Signal</keyword>
<evidence type="ECO:0000256" key="4">
    <source>
        <dbReference type="ARBA" id="ARBA00012483"/>
    </source>
</evidence>
<protein>
    <recommendedName>
        <fullName evidence="4">RING-type E3 ubiquitin transferase</fullName>
        <ecNumber evidence="4">2.3.2.27</ecNumber>
    </recommendedName>
</protein>
<feature type="chain" id="PRO_5042969875" description="RING-type E3 ubiquitin transferase" evidence="18">
    <location>
        <begin position="25"/>
        <end position="428"/>
    </location>
</feature>
<dbReference type="CDD" id="cd16461">
    <property type="entry name" value="RING-H2_EL5-like"/>
    <property type="match status" value="1"/>
</dbReference>
<evidence type="ECO:0000256" key="1">
    <source>
        <dbReference type="ARBA" id="ARBA00000900"/>
    </source>
</evidence>
<keyword evidence="12 17" id="KW-1133">Transmembrane helix</keyword>
<comment type="catalytic activity">
    <reaction evidence="1">
        <text>S-ubiquitinyl-[E2 ubiquitin-conjugating enzyme]-L-cysteine + [acceptor protein]-L-lysine = [E2 ubiquitin-conjugating enzyme]-L-cysteine + N(6)-ubiquitinyl-[acceptor protein]-L-lysine.</text>
        <dbReference type="EC" id="2.3.2.27"/>
    </reaction>
</comment>
<keyword evidence="21" id="KW-1185">Reference proteome</keyword>
<dbReference type="Pfam" id="PF13639">
    <property type="entry name" value="zf-RING_2"/>
    <property type="match status" value="1"/>
</dbReference>
<dbReference type="Gene3D" id="3.30.40.10">
    <property type="entry name" value="Zinc/RING finger domain, C3HC4 (zinc finger)"/>
    <property type="match status" value="1"/>
</dbReference>
<feature type="domain" description="RING-type" evidence="19">
    <location>
        <begin position="131"/>
        <end position="173"/>
    </location>
</feature>
<comment type="caution">
    <text evidence="20">The sequence shown here is derived from an EMBL/GenBank/DDBJ whole genome shotgun (WGS) entry which is preliminary data.</text>
</comment>
<dbReference type="SMART" id="SM00184">
    <property type="entry name" value="RING"/>
    <property type="match status" value="1"/>
</dbReference>
<gene>
    <name evidence="20" type="ORF">Scep_024643</name>
</gene>
<evidence type="ECO:0000256" key="9">
    <source>
        <dbReference type="ARBA" id="ARBA00022771"/>
    </source>
</evidence>
<evidence type="ECO:0000256" key="5">
    <source>
        <dbReference type="ARBA" id="ARBA00022679"/>
    </source>
</evidence>
<evidence type="ECO:0000256" key="12">
    <source>
        <dbReference type="ARBA" id="ARBA00022989"/>
    </source>
</evidence>
<evidence type="ECO:0000256" key="6">
    <source>
        <dbReference type="ARBA" id="ARBA00022692"/>
    </source>
</evidence>
<comment type="subcellular location">
    <subcellularLocation>
        <location evidence="2">Membrane</location>
        <topology evidence="2">Single-pass membrane protein</topology>
    </subcellularLocation>
</comment>
<evidence type="ECO:0000313" key="21">
    <source>
        <dbReference type="Proteomes" id="UP001419268"/>
    </source>
</evidence>
<dbReference type="Proteomes" id="UP001419268">
    <property type="component" value="Unassembled WGS sequence"/>
</dbReference>
<dbReference type="EC" id="2.3.2.27" evidence="4"/>
<dbReference type="GO" id="GO:0008270">
    <property type="term" value="F:zinc ion binding"/>
    <property type="evidence" value="ECO:0007669"/>
    <property type="project" value="UniProtKB-KW"/>
</dbReference>
<comment type="pathway">
    <text evidence="3">Protein modification; protein ubiquitination.</text>
</comment>
<feature type="region of interest" description="Disordered" evidence="16">
    <location>
        <begin position="343"/>
        <end position="367"/>
    </location>
</feature>
<dbReference type="PANTHER" id="PTHR46539">
    <property type="entry name" value="E3 UBIQUITIN-PROTEIN LIGASE ATL42"/>
    <property type="match status" value="1"/>
</dbReference>
<dbReference type="SUPFAM" id="SSF57850">
    <property type="entry name" value="RING/U-box"/>
    <property type="match status" value="1"/>
</dbReference>
<evidence type="ECO:0000256" key="8">
    <source>
        <dbReference type="ARBA" id="ARBA00022729"/>
    </source>
</evidence>
<keyword evidence="10" id="KW-0833">Ubl conjugation pathway</keyword>
<dbReference type="PANTHER" id="PTHR46539:SF1">
    <property type="entry name" value="E3 UBIQUITIN-PROTEIN LIGASE ATL42"/>
    <property type="match status" value="1"/>
</dbReference>
<dbReference type="PROSITE" id="PS50089">
    <property type="entry name" value="ZF_RING_2"/>
    <property type="match status" value="1"/>
</dbReference>
<sequence length="428" mass="48426">MNWNQEERLIIFPLFLLLIRNIHAQTNDNETTTAEPPSIGGSFRPGVAIVVGVLSIMFTITILLVVYAKFCHRSSPQYLHRDINPNLLHQANRALLRSRSRSSSGIDKTVIESLPFFRFSSLKGEKEGLECAVCLSKFEDSELLRLLPKCKHAFHIGCVDKWLESHSSCPICRHKVDPTDPAIFTNSSSLSFSSRNHQELIEDPNIELFVRREVDQNGLSSRFSIGSSFRKILEKGKKEEFLIQECGAVDDDDDDEKNANHLHKVKHKIIVSDVLLKHRWSNLSSSDIMNLNVDMLNATSSQRFIPTFGSNRMLPLSSTFLSSIEQSSWAKSDDHQRMLKISSSTAPSTSSDVEANITSDGKLGHSGKRSMSEIANFSRLVSVGNKGSSSQGLVWERVCSDERGDRRRRLWFPIVRKTVQWLKGRERR</sequence>
<accession>A0AAP0F482</accession>
<keyword evidence="7" id="KW-0479">Metal-binding</keyword>
<evidence type="ECO:0000256" key="15">
    <source>
        <dbReference type="PROSITE-ProRule" id="PRU00175"/>
    </source>
</evidence>
<evidence type="ECO:0000256" key="10">
    <source>
        <dbReference type="ARBA" id="ARBA00022786"/>
    </source>
</evidence>
<keyword evidence="6 17" id="KW-0812">Transmembrane</keyword>
<proteinExistence type="inferred from homology"/>
<keyword evidence="9 15" id="KW-0863">Zinc-finger</keyword>
<dbReference type="InterPro" id="IPR001841">
    <property type="entry name" value="Znf_RING"/>
</dbReference>
<feature type="transmembrane region" description="Helical" evidence="17">
    <location>
        <begin position="48"/>
        <end position="68"/>
    </location>
</feature>
<evidence type="ECO:0000256" key="11">
    <source>
        <dbReference type="ARBA" id="ARBA00022833"/>
    </source>
</evidence>
<evidence type="ECO:0000256" key="3">
    <source>
        <dbReference type="ARBA" id="ARBA00004906"/>
    </source>
</evidence>
<evidence type="ECO:0000256" key="7">
    <source>
        <dbReference type="ARBA" id="ARBA00022723"/>
    </source>
</evidence>
<dbReference type="GO" id="GO:0061630">
    <property type="term" value="F:ubiquitin protein ligase activity"/>
    <property type="evidence" value="ECO:0007669"/>
    <property type="project" value="UniProtKB-EC"/>
</dbReference>
<evidence type="ECO:0000256" key="13">
    <source>
        <dbReference type="ARBA" id="ARBA00023136"/>
    </source>
</evidence>
<dbReference type="GO" id="GO:0016020">
    <property type="term" value="C:membrane"/>
    <property type="evidence" value="ECO:0007669"/>
    <property type="project" value="UniProtKB-SubCell"/>
</dbReference>
<dbReference type="AlphaFoldDB" id="A0AAP0F482"/>
<keyword evidence="11" id="KW-0862">Zinc</keyword>
<comment type="similarity">
    <text evidence="14">Belongs to the RING-type zinc finger family. ATL subfamily.</text>
</comment>
<dbReference type="InterPro" id="IPR013083">
    <property type="entry name" value="Znf_RING/FYVE/PHD"/>
</dbReference>
<evidence type="ECO:0000256" key="17">
    <source>
        <dbReference type="SAM" id="Phobius"/>
    </source>
</evidence>
<evidence type="ECO:0000256" key="18">
    <source>
        <dbReference type="SAM" id="SignalP"/>
    </source>
</evidence>
<evidence type="ECO:0000256" key="16">
    <source>
        <dbReference type="SAM" id="MobiDB-lite"/>
    </source>
</evidence>
<organism evidence="20 21">
    <name type="scientific">Stephania cephalantha</name>
    <dbReference type="NCBI Taxonomy" id="152367"/>
    <lineage>
        <taxon>Eukaryota</taxon>
        <taxon>Viridiplantae</taxon>
        <taxon>Streptophyta</taxon>
        <taxon>Embryophyta</taxon>
        <taxon>Tracheophyta</taxon>
        <taxon>Spermatophyta</taxon>
        <taxon>Magnoliopsida</taxon>
        <taxon>Ranunculales</taxon>
        <taxon>Menispermaceae</taxon>
        <taxon>Menispermoideae</taxon>
        <taxon>Cissampelideae</taxon>
        <taxon>Stephania</taxon>
    </lineage>
</organism>
<evidence type="ECO:0000313" key="20">
    <source>
        <dbReference type="EMBL" id="KAK9101213.1"/>
    </source>
</evidence>
<dbReference type="EMBL" id="JBBNAG010000010">
    <property type="protein sequence ID" value="KAK9101213.1"/>
    <property type="molecule type" value="Genomic_DNA"/>
</dbReference>
<keyword evidence="13 17" id="KW-0472">Membrane</keyword>
<evidence type="ECO:0000256" key="14">
    <source>
        <dbReference type="ARBA" id="ARBA00024209"/>
    </source>
</evidence>
<evidence type="ECO:0000259" key="19">
    <source>
        <dbReference type="PROSITE" id="PS50089"/>
    </source>
</evidence>
<evidence type="ECO:0000256" key="2">
    <source>
        <dbReference type="ARBA" id="ARBA00004167"/>
    </source>
</evidence>
<name>A0AAP0F482_9MAGN</name>